<sequence length="394" mass="40271">MAAQLSLGNRQITRILRSSSGRFEQISGIVPDVNSAAHRQAVLIGPNDLRVRTQTGGTPGAGELLITPDAVGVCGTDLELLAGTMGYLTDGGATYPIVPGHEWTGVVDSVGPGVNGFAIGDRVVGECSIGCGVCGVCAAGRYHLCPDRTETGILNRAGGMASTLVFPARAAHRLPPSVDPLDAALIEPLAVAYRGLHRLPAAPIGPIAIVGAGTIGLLCALAARAIGMGPVLLVEHHAARRRFSAGLGFDAVATVPHRFSQVIDATGTPSGTAAAVQGTADGGTIVVLGLCGRPSVPVDLDSLVLRDLAMVGSLGSPGVWPEVIDLVATGRVLPSTIVSHEFALDEATDAFTRARDADPATRKVVVRPQRSAASRQAASLQAATDPERPGTASW</sequence>
<protein>
    <submittedName>
        <fullName evidence="8">2-desacetyl-2-hydroxyethyl bacteriochlorophyllide A dehydrogenase</fullName>
    </submittedName>
</protein>
<name>A0A4R6KHF1_9ACTN</name>
<keyword evidence="2 5" id="KW-0479">Metal-binding</keyword>
<evidence type="ECO:0000259" key="7">
    <source>
        <dbReference type="SMART" id="SM00829"/>
    </source>
</evidence>
<evidence type="ECO:0000313" key="9">
    <source>
        <dbReference type="Proteomes" id="UP000295388"/>
    </source>
</evidence>
<dbReference type="GO" id="GO:0008270">
    <property type="term" value="F:zinc ion binding"/>
    <property type="evidence" value="ECO:0007669"/>
    <property type="project" value="InterPro"/>
</dbReference>
<dbReference type="InterPro" id="IPR013154">
    <property type="entry name" value="ADH-like_N"/>
</dbReference>
<evidence type="ECO:0000256" key="2">
    <source>
        <dbReference type="ARBA" id="ARBA00022723"/>
    </source>
</evidence>
<dbReference type="GO" id="GO:0016491">
    <property type="term" value="F:oxidoreductase activity"/>
    <property type="evidence" value="ECO:0007669"/>
    <property type="project" value="UniProtKB-KW"/>
</dbReference>
<dbReference type="SUPFAM" id="SSF51735">
    <property type="entry name" value="NAD(P)-binding Rossmann-fold domains"/>
    <property type="match status" value="1"/>
</dbReference>
<dbReference type="PROSITE" id="PS00059">
    <property type="entry name" value="ADH_ZINC"/>
    <property type="match status" value="1"/>
</dbReference>
<dbReference type="InterPro" id="IPR050129">
    <property type="entry name" value="Zn_alcohol_dh"/>
</dbReference>
<feature type="domain" description="Enoyl reductase (ER)" evidence="7">
    <location>
        <begin position="45"/>
        <end position="366"/>
    </location>
</feature>
<dbReference type="InterPro" id="IPR013149">
    <property type="entry name" value="ADH-like_C"/>
</dbReference>
<accession>A0A4R6KHF1</accession>
<dbReference type="Gene3D" id="3.90.180.10">
    <property type="entry name" value="Medium-chain alcohol dehydrogenases, catalytic domain"/>
    <property type="match status" value="1"/>
</dbReference>
<dbReference type="Proteomes" id="UP000295388">
    <property type="component" value="Unassembled WGS sequence"/>
</dbReference>
<dbReference type="RefSeq" id="WP_133800388.1">
    <property type="nucleotide sequence ID" value="NZ_SNWQ01000005.1"/>
</dbReference>
<dbReference type="Pfam" id="PF08240">
    <property type="entry name" value="ADH_N"/>
    <property type="match status" value="1"/>
</dbReference>
<feature type="region of interest" description="Disordered" evidence="6">
    <location>
        <begin position="358"/>
        <end position="394"/>
    </location>
</feature>
<comment type="cofactor">
    <cofactor evidence="1 5">
        <name>Zn(2+)</name>
        <dbReference type="ChEBI" id="CHEBI:29105"/>
    </cofactor>
</comment>
<evidence type="ECO:0000256" key="6">
    <source>
        <dbReference type="SAM" id="MobiDB-lite"/>
    </source>
</evidence>
<dbReference type="InterPro" id="IPR036291">
    <property type="entry name" value="NAD(P)-bd_dom_sf"/>
</dbReference>
<proteinExistence type="inferred from homology"/>
<evidence type="ECO:0000313" key="8">
    <source>
        <dbReference type="EMBL" id="TDO50139.1"/>
    </source>
</evidence>
<evidence type="ECO:0000256" key="3">
    <source>
        <dbReference type="ARBA" id="ARBA00022833"/>
    </source>
</evidence>
<evidence type="ECO:0000256" key="5">
    <source>
        <dbReference type="RuleBase" id="RU361277"/>
    </source>
</evidence>
<dbReference type="Gene3D" id="3.40.50.720">
    <property type="entry name" value="NAD(P)-binding Rossmann-like Domain"/>
    <property type="match status" value="1"/>
</dbReference>
<dbReference type="InterPro" id="IPR020843">
    <property type="entry name" value="ER"/>
</dbReference>
<dbReference type="Pfam" id="PF00107">
    <property type="entry name" value="ADH_zinc_N"/>
    <property type="match status" value="1"/>
</dbReference>
<dbReference type="PANTHER" id="PTHR43401">
    <property type="entry name" value="L-THREONINE 3-DEHYDROGENASE"/>
    <property type="match status" value="1"/>
</dbReference>
<feature type="compositionally biased region" description="Low complexity" evidence="6">
    <location>
        <begin position="367"/>
        <end position="383"/>
    </location>
</feature>
<keyword evidence="3 5" id="KW-0862">Zinc</keyword>
<dbReference type="SMART" id="SM00829">
    <property type="entry name" value="PKS_ER"/>
    <property type="match status" value="1"/>
</dbReference>
<dbReference type="SUPFAM" id="SSF50129">
    <property type="entry name" value="GroES-like"/>
    <property type="match status" value="1"/>
</dbReference>
<reference evidence="8 9" key="1">
    <citation type="submission" date="2019-03" db="EMBL/GenBank/DDBJ databases">
        <title>Genomic Encyclopedia of Type Strains, Phase III (KMG-III): the genomes of soil and plant-associated and newly described type strains.</title>
        <authorList>
            <person name="Whitman W."/>
        </authorList>
    </citation>
    <scope>NUCLEOTIDE SEQUENCE [LARGE SCALE GENOMIC DNA]</scope>
    <source>
        <strain evidence="8 9">VKM Ac-2527</strain>
    </source>
</reference>
<dbReference type="EMBL" id="SNWQ01000005">
    <property type="protein sequence ID" value="TDO50139.1"/>
    <property type="molecule type" value="Genomic_DNA"/>
</dbReference>
<keyword evidence="4" id="KW-0560">Oxidoreductase</keyword>
<gene>
    <name evidence="8" type="ORF">EV643_105370</name>
</gene>
<dbReference type="PANTHER" id="PTHR43401:SF2">
    <property type="entry name" value="L-THREONINE 3-DEHYDROGENASE"/>
    <property type="match status" value="1"/>
</dbReference>
<evidence type="ECO:0000256" key="4">
    <source>
        <dbReference type="ARBA" id="ARBA00023002"/>
    </source>
</evidence>
<dbReference type="OrthoDB" id="9797931at2"/>
<organism evidence="8 9">
    <name type="scientific">Kribbella caucasensis</name>
    <dbReference type="NCBI Taxonomy" id="2512215"/>
    <lineage>
        <taxon>Bacteria</taxon>
        <taxon>Bacillati</taxon>
        <taxon>Actinomycetota</taxon>
        <taxon>Actinomycetes</taxon>
        <taxon>Propionibacteriales</taxon>
        <taxon>Kribbellaceae</taxon>
        <taxon>Kribbella</taxon>
    </lineage>
</organism>
<comment type="similarity">
    <text evidence="5">Belongs to the zinc-containing alcohol dehydrogenase family.</text>
</comment>
<evidence type="ECO:0000256" key="1">
    <source>
        <dbReference type="ARBA" id="ARBA00001947"/>
    </source>
</evidence>
<dbReference type="AlphaFoldDB" id="A0A4R6KHF1"/>
<dbReference type="InterPro" id="IPR002328">
    <property type="entry name" value="ADH_Zn_CS"/>
</dbReference>
<keyword evidence="9" id="KW-1185">Reference proteome</keyword>
<dbReference type="InterPro" id="IPR011032">
    <property type="entry name" value="GroES-like_sf"/>
</dbReference>
<comment type="caution">
    <text evidence="8">The sequence shown here is derived from an EMBL/GenBank/DDBJ whole genome shotgun (WGS) entry which is preliminary data.</text>
</comment>